<feature type="region of interest" description="Disordered" evidence="1">
    <location>
        <begin position="77"/>
        <end position="104"/>
    </location>
</feature>
<protein>
    <submittedName>
        <fullName evidence="2">Uncharacterized protein</fullName>
    </submittedName>
</protein>
<keyword evidence="3" id="KW-1185">Reference proteome</keyword>
<sequence>MSKLPEKPNAQKNGGRKNIDGRDSGLVAPPVADKIKDTNAMAVHQVINHLYNAGTTTLITNQPGPGQVILGKKIRSSTSTADSLEISHISRDERMSGQGSLVHT</sequence>
<dbReference type="AlphaFoldDB" id="A0A8J2P754"/>
<evidence type="ECO:0000256" key="1">
    <source>
        <dbReference type="SAM" id="MobiDB-lite"/>
    </source>
</evidence>
<gene>
    <name evidence="2" type="ORF">AFUS01_LOCUS17224</name>
</gene>
<dbReference type="Proteomes" id="UP000708208">
    <property type="component" value="Unassembled WGS sequence"/>
</dbReference>
<organism evidence="2 3">
    <name type="scientific">Allacma fusca</name>
    <dbReference type="NCBI Taxonomy" id="39272"/>
    <lineage>
        <taxon>Eukaryota</taxon>
        <taxon>Metazoa</taxon>
        <taxon>Ecdysozoa</taxon>
        <taxon>Arthropoda</taxon>
        <taxon>Hexapoda</taxon>
        <taxon>Collembola</taxon>
        <taxon>Symphypleona</taxon>
        <taxon>Sminthuridae</taxon>
        <taxon>Allacma</taxon>
    </lineage>
</organism>
<accession>A0A8J2P754</accession>
<dbReference type="EMBL" id="CAJVCH010163641">
    <property type="protein sequence ID" value="CAG7728447.1"/>
    <property type="molecule type" value="Genomic_DNA"/>
</dbReference>
<comment type="caution">
    <text evidence="2">The sequence shown here is derived from an EMBL/GenBank/DDBJ whole genome shotgun (WGS) entry which is preliminary data.</text>
</comment>
<feature type="region of interest" description="Disordered" evidence="1">
    <location>
        <begin position="1"/>
        <end position="30"/>
    </location>
</feature>
<evidence type="ECO:0000313" key="3">
    <source>
        <dbReference type="Proteomes" id="UP000708208"/>
    </source>
</evidence>
<evidence type="ECO:0000313" key="2">
    <source>
        <dbReference type="EMBL" id="CAG7728447.1"/>
    </source>
</evidence>
<proteinExistence type="predicted"/>
<name>A0A8J2P754_9HEXA</name>
<reference evidence="2" key="1">
    <citation type="submission" date="2021-06" db="EMBL/GenBank/DDBJ databases">
        <authorList>
            <person name="Hodson N. C."/>
            <person name="Mongue J. A."/>
            <person name="Jaron S. K."/>
        </authorList>
    </citation>
    <scope>NUCLEOTIDE SEQUENCE</scope>
</reference>